<reference evidence="5 6" key="1">
    <citation type="submission" date="2020-08" db="EMBL/GenBank/DDBJ databases">
        <title>Genomic Encyclopedia of Type Strains, Phase IV (KMG-IV): sequencing the most valuable type-strain genomes for metagenomic binning, comparative biology and taxonomic classification.</title>
        <authorList>
            <person name="Goeker M."/>
        </authorList>
    </citation>
    <scope>NUCLEOTIDE SEQUENCE [LARGE SCALE GENOMIC DNA]</scope>
    <source>
        <strain evidence="5 6">DSM 19612</strain>
    </source>
</reference>
<dbReference type="SUPFAM" id="SSF46689">
    <property type="entry name" value="Homeodomain-like"/>
    <property type="match status" value="1"/>
</dbReference>
<gene>
    <name evidence="5" type="ORF">HNQ94_000548</name>
</gene>
<dbReference type="InterPro" id="IPR001647">
    <property type="entry name" value="HTH_TetR"/>
</dbReference>
<dbReference type="PROSITE" id="PS50977">
    <property type="entry name" value="HTH_TETR_2"/>
    <property type="match status" value="1"/>
</dbReference>
<accession>A0A841PT21</accession>
<feature type="DNA-binding region" description="H-T-H motif" evidence="3">
    <location>
        <begin position="27"/>
        <end position="46"/>
    </location>
</feature>
<evidence type="ECO:0000256" key="3">
    <source>
        <dbReference type="PROSITE-ProRule" id="PRU00335"/>
    </source>
</evidence>
<organism evidence="5 6">
    <name type="scientific">Salirhabdus euzebyi</name>
    <dbReference type="NCBI Taxonomy" id="394506"/>
    <lineage>
        <taxon>Bacteria</taxon>
        <taxon>Bacillati</taxon>
        <taxon>Bacillota</taxon>
        <taxon>Bacilli</taxon>
        <taxon>Bacillales</taxon>
        <taxon>Bacillaceae</taxon>
        <taxon>Salirhabdus</taxon>
    </lineage>
</organism>
<feature type="domain" description="HTH tetR-type" evidence="4">
    <location>
        <begin position="4"/>
        <end position="64"/>
    </location>
</feature>
<evidence type="ECO:0000313" key="6">
    <source>
        <dbReference type="Proteomes" id="UP000581688"/>
    </source>
</evidence>
<evidence type="ECO:0000256" key="2">
    <source>
        <dbReference type="ARBA" id="ARBA00023125"/>
    </source>
</evidence>
<dbReference type="InterPro" id="IPR050624">
    <property type="entry name" value="HTH-type_Tx_Regulator"/>
</dbReference>
<dbReference type="EMBL" id="JACHGH010000001">
    <property type="protein sequence ID" value="MBB6452127.1"/>
    <property type="molecule type" value="Genomic_DNA"/>
</dbReference>
<dbReference type="GO" id="GO:0003677">
    <property type="term" value="F:DNA binding"/>
    <property type="evidence" value="ECO:0007669"/>
    <property type="project" value="UniProtKB-UniRule"/>
</dbReference>
<protein>
    <submittedName>
        <fullName evidence="5">AcrR family transcriptional regulator</fullName>
    </submittedName>
</protein>
<evidence type="ECO:0000313" key="5">
    <source>
        <dbReference type="EMBL" id="MBB6452127.1"/>
    </source>
</evidence>
<dbReference type="AlphaFoldDB" id="A0A841PT21"/>
<dbReference type="PANTHER" id="PTHR43479">
    <property type="entry name" value="ACREF/ENVCD OPERON REPRESSOR-RELATED"/>
    <property type="match status" value="1"/>
</dbReference>
<dbReference type="NCBIfam" id="NF037937">
    <property type="entry name" value="septum_RefZ"/>
    <property type="match status" value="1"/>
</dbReference>
<dbReference type="Pfam" id="PF00440">
    <property type="entry name" value="TetR_N"/>
    <property type="match status" value="1"/>
</dbReference>
<dbReference type="PANTHER" id="PTHR43479:SF11">
    <property type="entry name" value="ACREF_ENVCD OPERON REPRESSOR-RELATED"/>
    <property type="match status" value="1"/>
</dbReference>
<keyword evidence="1" id="KW-0678">Repressor</keyword>
<comment type="caution">
    <text evidence="5">The sequence shown here is derived from an EMBL/GenBank/DDBJ whole genome shotgun (WGS) entry which is preliminary data.</text>
</comment>
<proteinExistence type="predicted"/>
<dbReference type="InterPro" id="IPR009057">
    <property type="entry name" value="Homeodomain-like_sf"/>
</dbReference>
<name>A0A841PT21_9BACI</name>
<keyword evidence="6" id="KW-1185">Reference proteome</keyword>
<keyword evidence="2 3" id="KW-0238">DNA-binding</keyword>
<evidence type="ECO:0000256" key="1">
    <source>
        <dbReference type="ARBA" id="ARBA00022491"/>
    </source>
</evidence>
<dbReference type="Gene3D" id="1.10.357.10">
    <property type="entry name" value="Tetracycline Repressor, domain 2"/>
    <property type="match status" value="1"/>
</dbReference>
<dbReference type="Proteomes" id="UP000581688">
    <property type="component" value="Unassembled WGS sequence"/>
</dbReference>
<dbReference type="RefSeq" id="WP_174494328.1">
    <property type="nucleotide sequence ID" value="NZ_CADDWK010000001.1"/>
</dbReference>
<sequence>MSRLKTKDKVAETAAHLFYLKGFHGTSVRDIATKAKVNVSMISYYFQNKQGLLEYLIVSYYEKYLEEIEHVQKSLDSTHNPLENTYKLIEAIIHYKQKHHQFTCFIQRELSMDNILVRELLVTYLAKEKYLIEDVFDRVIYEKSYTTIEKECLFMQFKGLLNVPYTMPYEWQSMVKWDLSKDAYMKNYTNTIKLWLKTLAAS</sequence>
<evidence type="ECO:0000259" key="4">
    <source>
        <dbReference type="PROSITE" id="PS50977"/>
    </source>
</evidence>